<name>A0A916E3U6_9GLOM</name>
<evidence type="ECO:0000313" key="2">
    <source>
        <dbReference type="Proteomes" id="UP000684084"/>
    </source>
</evidence>
<organism evidence="1 2">
    <name type="scientific">Rhizophagus irregularis</name>
    <dbReference type="NCBI Taxonomy" id="588596"/>
    <lineage>
        <taxon>Eukaryota</taxon>
        <taxon>Fungi</taxon>
        <taxon>Fungi incertae sedis</taxon>
        <taxon>Mucoromycota</taxon>
        <taxon>Glomeromycotina</taxon>
        <taxon>Glomeromycetes</taxon>
        <taxon>Glomerales</taxon>
        <taxon>Glomeraceae</taxon>
        <taxon>Rhizophagus</taxon>
    </lineage>
</organism>
<comment type="caution">
    <text evidence="1">The sequence shown here is derived from an EMBL/GenBank/DDBJ whole genome shotgun (WGS) entry which is preliminary data.</text>
</comment>
<dbReference type="Proteomes" id="UP000684084">
    <property type="component" value="Unassembled WGS sequence"/>
</dbReference>
<evidence type="ECO:0000313" key="1">
    <source>
        <dbReference type="EMBL" id="CAB5357137.1"/>
    </source>
</evidence>
<sequence length="69" mass="7892">MGKILQTSSNLLPIVFEEISDDDKAFEHYIKDIILKLLNVEIMTDANDFCRKIFPIGYAQNLAQLKSAF</sequence>
<accession>A0A916E3U6</accession>
<protein>
    <submittedName>
        <fullName evidence="1">Uncharacterized protein</fullName>
    </submittedName>
</protein>
<dbReference type="AlphaFoldDB" id="A0A916E3U6"/>
<dbReference type="EMBL" id="CAGKOT010000011">
    <property type="protein sequence ID" value="CAB5357137.1"/>
    <property type="molecule type" value="Genomic_DNA"/>
</dbReference>
<dbReference type="OrthoDB" id="2404197at2759"/>
<gene>
    <name evidence="1" type="ORF">CHRIB12_LOCUS6626</name>
</gene>
<reference evidence="1" key="1">
    <citation type="submission" date="2020-05" db="EMBL/GenBank/DDBJ databases">
        <authorList>
            <person name="Rincon C."/>
            <person name="Sanders R I."/>
            <person name="Robbins C."/>
            <person name="Chaturvedi A."/>
        </authorList>
    </citation>
    <scope>NUCLEOTIDE SEQUENCE</scope>
    <source>
        <strain evidence="1">CHB12</strain>
    </source>
</reference>
<proteinExistence type="predicted"/>